<feature type="domain" description="ShKT" evidence="3">
    <location>
        <begin position="277"/>
        <end position="311"/>
    </location>
</feature>
<evidence type="ECO:0000313" key="4">
    <source>
        <dbReference type="Proteomes" id="UP000887574"/>
    </source>
</evidence>
<feature type="region of interest" description="Disordered" evidence="2">
    <location>
        <begin position="326"/>
        <end position="455"/>
    </location>
</feature>
<evidence type="ECO:0000259" key="3">
    <source>
        <dbReference type="PROSITE" id="PS51670"/>
    </source>
</evidence>
<feature type="disulfide bond" evidence="1">
    <location>
        <begin position="277"/>
        <end position="311"/>
    </location>
</feature>
<name>A0A915D283_9BILA</name>
<protein>
    <submittedName>
        <fullName evidence="5">ShKT domain-containing protein</fullName>
    </submittedName>
</protein>
<reference evidence="5" key="1">
    <citation type="submission" date="2022-11" db="UniProtKB">
        <authorList>
            <consortium name="WormBaseParasite"/>
        </authorList>
    </citation>
    <scope>IDENTIFICATION</scope>
</reference>
<organism evidence="4 5">
    <name type="scientific">Ditylenchus dipsaci</name>
    <dbReference type="NCBI Taxonomy" id="166011"/>
    <lineage>
        <taxon>Eukaryota</taxon>
        <taxon>Metazoa</taxon>
        <taxon>Ecdysozoa</taxon>
        <taxon>Nematoda</taxon>
        <taxon>Chromadorea</taxon>
        <taxon>Rhabditida</taxon>
        <taxon>Tylenchina</taxon>
        <taxon>Tylenchomorpha</taxon>
        <taxon>Sphaerularioidea</taxon>
        <taxon>Anguinidae</taxon>
        <taxon>Anguininae</taxon>
        <taxon>Ditylenchus</taxon>
    </lineage>
</organism>
<feature type="compositionally biased region" description="Basic residues" evidence="2">
    <location>
        <begin position="365"/>
        <end position="379"/>
    </location>
</feature>
<evidence type="ECO:0000256" key="2">
    <source>
        <dbReference type="SAM" id="MobiDB-lite"/>
    </source>
</evidence>
<dbReference type="PROSITE" id="PS51670">
    <property type="entry name" value="SHKT"/>
    <property type="match status" value="2"/>
</dbReference>
<feature type="disulfide bond" evidence="1">
    <location>
        <begin position="466"/>
        <end position="500"/>
    </location>
</feature>
<keyword evidence="4" id="KW-1185">Reference proteome</keyword>
<dbReference type="WBParaSite" id="jg14615">
    <property type="protein sequence ID" value="jg14615"/>
    <property type="gene ID" value="jg14615"/>
</dbReference>
<dbReference type="Proteomes" id="UP000887574">
    <property type="component" value="Unplaced"/>
</dbReference>
<dbReference type="AlphaFoldDB" id="A0A915D283"/>
<dbReference type="InterPro" id="IPR003582">
    <property type="entry name" value="ShKT_dom"/>
</dbReference>
<keyword evidence="1" id="KW-1015">Disulfide bond</keyword>
<feature type="domain" description="ShKT" evidence="3">
    <location>
        <begin position="466"/>
        <end position="500"/>
    </location>
</feature>
<feature type="compositionally biased region" description="Low complexity" evidence="2">
    <location>
        <begin position="330"/>
        <end position="356"/>
    </location>
</feature>
<feature type="compositionally biased region" description="Low complexity" evidence="2">
    <location>
        <begin position="445"/>
        <end position="455"/>
    </location>
</feature>
<accession>A0A915D283</accession>
<sequence>MSLLKTKRRQLGVQIQFTFSIDLGEKSSVGRQSTFTFGSFVFQILVILSQLQLPTVGQSTNPVINSKIPPSIYKWIEENAHICTIVPVNGESLVNFLSADEGAKCSLCAEMSTKEVPKMACAVEVSPNEIDVDIGCHPVPELCVLELRNRYADFYKSAKGVAKPSSEEEIFHASGNPFAEISKSNHLAEIFTSTTTQATTTMRADSFSLANPGVAIDINLTEISKRPRLSVPGLGRAAVHRPSENQENAVEINVTTEIESMEKRNGPTDDFSKESVCKDTHELCCFWATAGECDRNPFWMRVNCAKTCGTCNCTVRNANRCVSTGMECETTTTSTTTTTTTPSTTTTPTMPPTTTTRLAVPSQFGRKRPGSRAPGHRPQRPQSTNFKESVGSKNANDYYADEVNEYAGDGDSSSSSNSFEGSIQTSNPNKKKQTTTSTPSPPFPTTEEQSSSTTFVSTSTTQKQTCFNYHRLCQFWTELGECEKNPFWMRPHCQKACQSCGEALQDVFAPKELKPDCSNLHTLCPFWSFIGECAQNPRWMSANCKATLLAAMNVSNEAREPMDGKPVPSSKNSE</sequence>
<comment type="caution">
    <text evidence="1">Lacks conserved residue(s) required for the propagation of feature annotation.</text>
</comment>
<proteinExistence type="predicted"/>
<feature type="compositionally biased region" description="Polar residues" evidence="2">
    <location>
        <begin position="380"/>
        <end position="395"/>
    </location>
</feature>
<evidence type="ECO:0000256" key="1">
    <source>
        <dbReference type="PROSITE-ProRule" id="PRU01005"/>
    </source>
</evidence>
<dbReference type="SMART" id="SM00254">
    <property type="entry name" value="ShKT"/>
    <property type="match status" value="3"/>
</dbReference>
<evidence type="ECO:0000313" key="5">
    <source>
        <dbReference type="WBParaSite" id="jg14615"/>
    </source>
</evidence>
<dbReference type="Pfam" id="PF01549">
    <property type="entry name" value="ShK"/>
    <property type="match status" value="3"/>
</dbReference>
<feature type="compositionally biased region" description="Low complexity" evidence="2">
    <location>
        <begin position="412"/>
        <end position="438"/>
    </location>
</feature>